<dbReference type="InterPro" id="IPR051162">
    <property type="entry name" value="T4SS_component"/>
</dbReference>
<dbReference type="Gene3D" id="3.40.50.300">
    <property type="entry name" value="P-loop containing nucleotide triphosphate hydrolases"/>
    <property type="match status" value="1"/>
</dbReference>
<organism evidence="1 2">
    <name type="scientific">Candidatus Chloroploca mongolica</name>
    <dbReference type="NCBI Taxonomy" id="2528176"/>
    <lineage>
        <taxon>Bacteria</taxon>
        <taxon>Bacillati</taxon>
        <taxon>Chloroflexota</taxon>
        <taxon>Chloroflexia</taxon>
        <taxon>Chloroflexales</taxon>
        <taxon>Chloroflexineae</taxon>
        <taxon>Oscillochloridaceae</taxon>
        <taxon>Candidatus Chloroploca</taxon>
    </lineage>
</organism>
<dbReference type="CDD" id="cd01127">
    <property type="entry name" value="TrwB_TraG_TraD_VirD4"/>
    <property type="match status" value="1"/>
</dbReference>
<name>A0ABS4DBA3_9CHLR</name>
<proteinExistence type="predicted"/>
<evidence type="ECO:0000313" key="1">
    <source>
        <dbReference type="EMBL" id="MBP1466733.1"/>
    </source>
</evidence>
<dbReference type="Proteomes" id="UP001193081">
    <property type="component" value="Unassembled WGS sequence"/>
</dbReference>
<dbReference type="PANTHER" id="PTHR30121:SF6">
    <property type="entry name" value="SLR6007 PROTEIN"/>
    <property type="match status" value="1"/>
</dbReference>
<sequence length="774" mass="85722">MSSFQLGSFPIEQIPDLHALEARLGMAVSSVPVPMRLLVFSRAFDMTPPITRTIQRQHTLERLALMVTPVRAALQARLAGTTSTDPGIALRALPADISATLLDLLAHDPPMQQVLLTADHTTHADAPVLWAALNEALGTILQALTWRIPLAHAMTHFYRQLQQRQLRTVTFVMHAWEPPTMSPQTIATALQAALGRRVTQLDHLPSVLPGSYQEQAHRLMPDEPGHPYLAGLLAYEVRGRWDATTLHDLLDDSCDVALAIDIHTYPRHTATRIAELAYNAARVVARDHQVLDLRAHRVMDAATQILQHLVDQSLHAVQLAVLVSGTTVEQLDTNLASIATRLGSQIRFLRPPNGQRELLKLWSGTPRQRITLPVKPHTMLSQGVGCCLGILGSHRPSRTDGIFWGIAYPGGGPLFFDLFRNRQAAHTVVMGKSGFGKSFFLNILTMRSALEGYRVIGIDAFHNAQRIAAATGGGTRCYALSLEDTYNPLDILFTDEHWLPNQVAQAQRMLALILGRTISSAQGQTSQFLPRIFSEDEASLLDHALTQLYRPLHPDLPRTEMPLLSDLVTILAGMGEPESAALARSLRLLITETSRGQRFNGHTTVDWRFDADISYYDLSAIPPTSRVLASLLFLDGVLHFMRDPQRDLSRPTLLLIDEFGYLARIEAFARVAAEISKVARKYSLGLVAVDQSPQIFLESPEGKDIFDNARARVLFRMDAPAQARIHEAIPELRPMHLDYLAHAEPGHAVVVVDNDVYCMYVQPNAHEAMTLGNS</sequence>
<protein>
    <recommendedName>
        <fullName evidence="3">TraG P-loop domain-containing protein</fullName>
    </recommendedName>
</protein>
<evidence type="ECO:0008006" key="3">
    <source>
        <dbReference type="Google" id="ProtNLM"/>
    </source>
</evidence>
<accession>A0ABS4DBA3</accession>
<dbReference type="PANTHER" id="PTHR30121">
    <property type="entry name" value="UNCHARACTERIZED PROTEIN YJGR-RELATED"/>
    <property type="match status" value="1"/>
</dbReference>
<reference evidence="1 2" key="1">
    <citation type="submission" date="2021-03" db="EMBL/GenBank/DDBJ databases">
        <authorList>
            <person name="Grouzdev D.S."/>
        </authorList>
    </citation>
    <scope>NUCLEOTIDE SEQUENCE [LARGE SCALE GENOMIC DNA]</scope>
    <source>
        <strain evidence="1 2">M50-1</strain>
    </source>
</reference>
<dbReference type="EMBL" id="SIJK02000023">
    <property type="protein sequence ID" value="MBP1466733.1"/>
    <property type="molecule type" value="Genomic_DNA"/>
</dbReference>
<dbReference type="SUPFAM" id="SSF52540">
    <property type="entry name" value="P-loop containing nucleoside triphosphate hydrolases"/>
    <property type="match status" value="1"/>
</dbReference>
<dbReference type="RefSeq" id="WP_135478758.1">
    <property type="nucleotide sequence ID" value="NZ_SIJK02000023.1"/>
</dbReference>
<dbReference type="InterPro" id="IPR027417">
    <property type="entry name" value="P-loop_NTPase"/>
</dbReference>
<evidence type="ECO:0000313" key="2">
    <source>
        <dbReference type="Proteomes" id="UP001193081"/>
    </source>
</evidence>
<keyword evidence="2" id="KW-1185">Reference proteome</keyword>
<gene>
    <name evidence="1" type="ORF">EYB53_013535</name>
</gene>
<comment type="caution">
    <text evidence="1">The sequence shown here is derived from an EMBL/GenBank/DDBJ whole genome shotgun (WGS) entry which is preliminary data.</text>
</comment>
<dbReference type="Gene3D" id="1.10.8.730">
    <property type="match status" value="1"/>
</dbReference>